<comment type="caution">
    <text evidence="3">The sequence shown here is derived from an EMBL/GenBank/DDBJ whole genome shotgun (WGS) entry which is preliminary data.</text>
</comment>
<comment type="subunit">
    <text evidence="1">Homodimer.</text>
</comment>
<evidence type="ECO:0000313" key="4">
    <source>
        <dbReference type="Proteomes" id="UP001163105"/>
    </source>
</evidence>
<dbReference type="Proteomes" id="UP001163105">
    <property type="component" value="Unassembled WGS sequence"/>
</dbReference>
<gene>
    <name evidence="3" type="ORF">O9K51_06933</name>
</gene>
<organism evidence="3 4">
    <name type="scientific">Purpureocillium lavendulum</name>
    <dbReference type="NCBI Taxonomy" id="1247861"/>
    <lineage>
        <taxon>Eukaryota</taxon>
        <taxon>Fungi</taxon>
        <taxon>Dikarya</taxon>
        <taxon>Ascomycota</taxon>
        <taxon>Pezizomycotina</taxon>
        <taxon>Sordariomycetes</taxon>
        <taxon>Hypocreomycetidae</taxon>
        <taxon>Hypocreales</taxon>
        <taxon>Ophiocordycipitaceae</taxon>
        <taxon>Purpureocillium</taxon>
    </lineage>
</organism>
<dbReference type="SMART" id="SM00886">
    <property type="entry name" value="Dabb"/>
    <property type="match status" value="1"/>
</dbReference>
<evidence type="ECO:0000313" key="3">
    <source>
        <dbReference type="EMBL" id="KAJ6441138.1"/>
    </source>
</evidence>
<dbReference type="PROSITE" id="PS51502">
    <property type="entry name" value="S_R_A_B_BARREL"/>
    <property type="match status" value="1"/>
</dbReference>
<protein>
    <submittedName>
        <fullName evidence="3">Stress responsive a/B barrel domain-containing protein</fullName>
    </submittedName>
</protein>
<reference evidence="3" key="1">
    <citation type="submission" date="2023-01" db="EMBL/GenBank/DDBJ databases">
        <title>The growth and conidiation of Purpureocillium lavendulum are regulated by nitrogen source and histone H3K14 acetylation.</title>
        <authorList>
            <person name="Tang P."/>
            <person name="Han J."/>
            <person name="Zhang C."/>
            <person name="Tang P."/>
            <person name="Qi F."/>
            <person name="Zhang K."/>
            <person name="Liang L."/>
        </authorList>
    </citation>
    <scope>NUCLEOTIDE SEQUENCE</scope>
    <source>
        <strain evidence="3">YMF1.00683</strain>
    </source>
</reference>
<dbReference type="PANTHER" id="PTHR33178:SF10">
    <property type="entry name" value="STRESS-RESPONSE A_B BARREL DOMAIN-CONTAINING PROTEIN"/>
    <property type="match status" value="1"/>
</dbReference>
<dbReference type="InterPro" id="IPR011008">
    <property type="entry name" value="Dimeric_a/b-barrel"/>
</dbReference>
<dbReference type="Pfam" id="PF07876">
    <property type="entry name" value="Dabb"/>
    <property type="match status" value="1"/>
</dbReference>
<name>A0AB34FQM1_9HYPO</name>
<dbReference type="EMBL" id="JAQHRD010000005">
    <property type="protein sequence ID" value="KAJ6441138.1"/>
    <property type="molecule type" value="Genomic_DNA"/>
</dbReference>
<dbReference type="InterPro" id="IPR013097">
    <property type="entry name" value="Dabb"/>
</dbReference>
<evidence type="ECO:0000256" key="1">
    <source>
        <dbReference type="ARBA" id="ARBA00011738"/>
    </source>
</evidence>
<feature type="domain" description="Stress-response A/B barrel" evidence="2">
    <location>
        <begin position="25"/>
        <end position="127"/>
    </location>
</feature>
<dbReference type="AlphaFoldDB" id="A0AB34FQM1"/>
<sequence>MAMLRFWKARAAPGKGKAARAAAPLVHVVLFQFKPELTPEQRNECCDQMLRLKDKCLHPTSSRPYIRSSVGGLDSSIEERQNGITHAFVVEFDSAEDRDYYVRRDPAHKAFVESMLSKLDKAQIIDFSPGVF</sequence>
<evidence type="ECO:0000259" key="2">
    <source>
        <dbReference type="PROSITE" id="PS51502"/>
    </source>
</evidence>
<dbReference type="InterPro" id="IPR044662">
    <property type="entry name" value="HS1/DABB1-like"/>
</dbReference>
<proteinExistence type="predicted"/>
<dbReference type="SUPFAM" id="SSF54909">
    <property type="entry name" value="Dimeric alpha+beta barrel"/>
    <property type="match status" value="1"/>
</dbReference>
<accession>A0AB34FQM1</accession>
<dbReference type="PANTHER" id="PTHR33178">
    <property type="match status" value="1"/>
</dbReference>
<keyword evidence="4" id="KW-1185">Reference proteome</keyword>
<dbReference type="Gene3D" id="3.30.70.100">
    <property type="match status" value="1"/>
</dbReference>